<dbReference type="InterPro" id="IPR035069">
    <property type="entry name" value="TTHA1013/TTHA0281-like"/>
</dbReference>
<reference evidence="1 2" key="1">
    <citation type="submission" date="2016-11" db="EMBL/GenBank/DDBJ databases">
        <authorList>
            <person name="Jaros S."/>
            <person name="Januszkiewicz K."/>
            <person name="Wedrychowicz H."/>
        </authorList>
    </citation>
    <scope>NUCLEOTIDE SEQUENCE [LARGE SCALE GENOMIC DNA]</scope>
    <source>
        <strain evidence="1 2">DSM 15480</strain>
    </source>
</reference>
<accession>A0A1M6RI22</accession>
<dbReference type="AlphaFoldDB" id="A0A1M6RI22"/>
<keyword evidence="2" id="KW-1185">Reference proteome</keyword>
<proteinExistence type="predicted"/>
<dbReference type="Proteomes" id="UP000184301">
    <property type="component" value="Unassembled WGS sequence"/>
</dbReference>
<dbReference type="STRING" id="1121950.SAMN02745243_02710"/>
<sequence length="135" mass="15027">MLNKLYYPAVFSVEGEDGFGIRFPNFPDCAVSGDSMETGYERASRVLGEILEGLETAGDMIPKPSMPQEIALQKGEFVVVIEFDMLEYKKRTRSKAVKKTLSIPSWLNEEATAVGVNFSQILQDGLLRVLNEKSC</sequence>
<evidence type="ECO:0000313" key="1">
    <source>
        <dbReference type="EMBL" id="SHK32089.1"/>
    </source>
</evidence>
<dbReference type="RefSeq" id="WP_330392324.1">
    <property type="nucleotide sequence ID" value="NZ_FQZY01000042.1"/>
</dbReference>
<dbReference type="SUPFAM" id="SSF143100">
    <property type="entry name" value="TTHA1013/TTHA0281-like"/>
    <property type="match status" value="1"/>
</dbReference>
<name>A0A1M6RI22_9FIRM</name>
<dbReference type="Gene3D" id="3.30.160.250">
    <property type="match status" value="1"/>
</dbReference>
<organism evidence="1 2">
    <name type="scientific">Hespellia stercorisuis DSM 15480</name>
    <dbReference type="NCBI Taxonomy" id="1121950"/>
    <lineage>
        <taxon>Bacteria</taxon>
        <taxon>Bacillati</taxon>
        <taxon>Bacillota</taxon>
        <taxon>Clostridia</taxon>
        <taxon>Lachnospirales</taxon>
        <taxon>Lachnospiraceae</taxon>
        <taxon>Hespellia</taxon>
    </lineage>
</organism>
<gene>
    <name evidence="1" type="ORF">SAMN02745243_02710</name>
</gene>
<dbReference type="EMBL" id="FQZY01000042">
    <property type="protein sequence ID" value="SHK32089.1"/>
    <property type="molecule type" value="Genomic_DNA"/>
</dbReference>
<protein>
    <submittedName>
        <fullName evidence="1">Predicted nuclease of the RNAse H fold, HicB family</fullName>
    </submittedName>
</protein>
<evidence type="ECO:0000313" key="2">
    <source>
        <dbReference type="Proteomes" id="UP000184301"/>
    </source>
</evidence>